<reference evidence="8 9" key="2">
    <citation type="journal article" date="2014" name="Curr. Biol.">
        <title>Symbiont-Supplemented Maternal Investment Underpinning Host's Ecological Adaptation.</title>
        <authorList>
            <person name="Kaiwa N."/>
            <person name="Hosokawa T."/>
            <person name="Nikoh N."/>
            <person name="Tanahashi M."/>
            <person name="Moriyama M."/>
            <person name="Meng X.Y."/>
            <person name="Maeda T."/>
            <person name="Yamaguchi K."/>
            <person name="Shigenobu S."/>
            <person name="Ito M."/>
            <person name="Fukatsu T."/>
        </authorList>
    </citation>
    <scope>NUCLEOTIDE SEQUENCE [LARGE SCALE GENOMIC DNA]</scope>
    <source>
        <strain evidence="8 9">UwTKB</strain>
    </source>
</reference>
<evidence type="ECO:0000256" key="2">
    <source>
        <dbReference type="ARBA" id="ARBA00022481"/>
    </source>
</evidence>
<dbReference type="HOGENOM" id="CLU_036856_6_0_6"/>
<keyword evidence="9" id="KW-1185">Reference proteome</keyword>
<dbReference type="EMBL" id="AP014521">
    <property type="protein sequence ID" value="BAP58781.1"/>
    <property type="molecule type" value="Genomic_DNA"/>
</dbReference>
<sequence length="365" mass="42826">MFELNLIKNRIQKLIEKNKNIRDIFNYYNNKKKVKKIEKELKNVDFWKDKKRAKFLKKEYSALLCNVNNLETLQERLQDIKSFILLAEEEKDLIMFNEIISEINELENQFNDLEFHRMFTGKYDSFNCYIDFQSGSGGIDAQDWTKMLLRMYIRWAEKKHFKYKVLEESGGESVGIKSATVFISGKCAFGWLKTETGIHRLVRRSPFDSSKRRHTSFSSIFVYPEINDKISVEINLLDCRIDVYRASGAGGQHVNRTESAVRITHLPTGVVTQCQNDRSQHKNKEQAIKQMQAKLYNLELQKKKKTQKEIENNKAEIRWGNQIRSYILDDSRIKDLRTGLESRNIQSVLDGDIDLFIKKSLQVGL</sequence>
<dbReference type="InterPro" id="IPR045853">
    <property type="entry name" value="Pep_chain_release_fac_I_sf"/>
</dbReference>
<dbReference type="RefSeq" id="WP_041063347.1">
    <property type="nucleotide sequence ID" value="NZ_AP014521.1"/>
</dbReference>
<feature type="coiled-coil region" evidence="6">
    <location>
        <begin position="53"/>
        <end position="116"/>
    </location>
</feature>
<reference evidence="9" key="1">
    <citation type="submission" date="2013-11" db="EMBL/GenBank/DDBJ databases">
        <title>Symbiont-containing voluminous jelly as an extraordinary maternal gift for overwintering insect nymphs.</title>
        <authorList>
            <person name="Kaiwa N."/>
            <person name="Hosokawa T."/>
            <person name="Nikoh N."/>
            <person name="Meng X.Y."/>
            <person name="Tanahashi M."/>
            <person name="Moriyama M."/>
            <person name="Maeda T."/>
            <person name="Yamaguchi K."/>
            <person name="Shigenobu S."/>
            <person name="Ito M."/>
            <person name="Fukatsu T."/>
        </authorList>
    </citation>
    <scope>NUCLEOTIDE SEQUENCE [LARGE SCALE GENOMIC DNA]</scope>
    <source>
        <strain evidence="9">UwTKB</strain>
    </source>
</reference>
<evidence type="ECO:0000313" key="9">
    <source>
        <dbReference type="Proteomes" id="UP000031627"/>
    </source>
</evidence>
<accession>A0A090BWK8</accession>
<dbReference type="SMART" id="SM00937">
    <property type="entry name" value="PCRF"/>
    <property type="match status" value="1"/>
</dbReference>
<dbReference type="STRING" id="1410383.TGUWTKB_5550"/>
<dbReference type="Proteomes" id="UP000031627">
    <property type="component" value="Chromosome"/>
</dbReference>
<dbReference type="FunFam" id="3.30.160.20:FF:000010">
    <property type="entry name" value="Peptide chain release factor 2"/>
    <property type="match status" value="1"/>
</dbReference>
<dbReference type="InterPro" id="IPR000352">
    <property type="entry name" value="Pep_chain_release_fac_I"/>
</dbReference>
<dbReference type="OrthoDB" id="9806673at2"/>
<dbReference type="GO" id="GO:0005737">
    <property type="term" value="C:cytoplasm"/>
    <property type="evidence" value="ECO:0007669"/>
    <property type="project" value="UniProtKB-SubCell"/>
</dbReference>
<dbReference type="Pfam" id="PF03462">
    <property type="entry name" value="PCRF"/>
    <property type="match status" value="1"/>
</dbReference>
<evidence type="ECO:0000256" key="4">
    <source>
        <dbReference type="HAMAP-Rule" id="MF_00094"/>
    </source>
</evidence>
<keyword evidence="2 4" id="KW-0488">Methylation</keyword>
<dbReference type="InterPro" id="IPR004374">
    <property type="entry name" value="PrfB"/>
</dbReference>
<dbReference type="PANTHER" id="PTHR43116">
    <property type="entry name" value="PEPTIDE CHAIN RELEASE FACTOR 2"/>
    <property type="match status" value="1"/>
</dbReference>
<dbReference type="KEGG" id="sbw:TGUWTKB_5550"/>
<dbReference type="Gene3D" id="1.20.58.410">
    <property type="entry name" value="Release factor"/>
    <property type="match status" value="1"/>
</dbReference>
<evidence type="ECO:0000256" key="5">
    <source>
        <dbReference type="NCBIfam" id="TIGR00020"/>
    </source>
</evidence>
<keyword evidence="3 4" id="KW-0648">Protein biosynthesis</keyword>
<keyword evidence="6" id="KW-0175">Coiled coil</keyword>
<comment type="PTM">
    <text evidence="4">Methylated by PrmC. Methylation increases the termination efficiency of RF2.</text>
</comment>
<dbReference type="SUPFAM" id="SSF75620">
    <property type="entry name" value="Release factor"/>
    <property type="match status" value="1"/>
</dbReference>
<dbReference type="PROSITE" id="PS00745">
    <property type="entry name" value="RF_PROK_I"/>
    <property type="match status" value="1"/>
</dbReference>
<evidence type="ECO:0000313" key="8">
    <source>
        <dbReference type="EMBL" id="BAP58781.1"/>
    </source>
</evidence>
<dbReference type="Gene3D" id="3.30.160.20">
    <property type="match status" value="1"/>
</dbReference>
<dbReference type="PANTHER" id="PTHR43116:SF3">
    <property type="entry name" value="CLASS I PEPTIDE CHAIN RELEASE FACTOR"/>
    <property type="match status" value="1"/>
</dbReference>
<dbReference type="GO" id="GO:0016149">
    <property type="term" value="F:translation release factor activity, codon specific"/>
    <property type="evidence" value="ECO:0007669"/>
    <property type="project" value="UniProtKB-UniRule"/>
</dbReference>
<dbReference type="Gene3D" id="3.30.70.1660">
    <property type="match status" value="1"/>
</dbReference>
<evidence type="ECO:0000256" key="1">
    <source>
        <dbReference type="ARBA" id="ARBA00010835"/>
    </source>
</evidence>
<dbReference type="HAMAP" id="MF_00094">
    <property type="entry name" value="Rel_fac_2"/>
    <property type="match status" value="1"/>
</dbReference>
<dbReference type="InterPro" id="IPR005139">
    <property type="entry name" value="PCRF"/>
</dbReference>
<feature type="domain" description="Prokaryotic-type class I peptide chain release factors" evidence="7">
    <location>
        <begin position="245"/>
        <end position="261"/>
    </location>
</feature>
<dbReference type="AlphaFoldDB" id="A0A090BWK8"/>
<organism evidence="8 9">
    <name type="scientific">Candidatus Tachikawaea gelatinosa</name>
    <dbReference type="NCBI Taxonomy" id="1410383"/>
    <lineage>
        <taxon>Bacteria</taxon>
        <taxon>Pseudomonadati</taxon>
        <taxon>Pseudomonadota</taxon>
        <taxon>Gammaproteobacteria</taxon>
        <taxon>Enterobacterales</taxon>
        <taxon>Enterobacteriaceae</taxon>
        <taxon>Candidatus Tachikawaea</taxon>
    </lineage>
</organism>
<proteinExistence type="inferred from homology"/>
<comment type="similarity">
    <text evidence="1 4">Belongs to the prokaryotic/mitochondrial release factor family.</text>
</comment>
<keyword evidence="4" id="KW-0963">Cytoplasm</keyword>
<name>A0A090BWK8_9ENTR</name>
<feature type="coiled-coil region" evidence="6">
    <location>
        <begin position="274"/>
        <end position="318"/>
    </location>
</feature>
<protein>
    <recommendedName>
        <fullName evidence="4 5">Peptide chain release factor 2</fullName>
        <shortName evidence="4">RF-2</shortName>
    </recommendedName>
</protein>
<evidence type="ECO:0000256" key="6">
    <source>
        <dbReference type="SAM" id="Coils"/>
    </source>
</evidence>
<comment type="function">
    <text evidence="4">Peptide chain release factor 2 directs the termination of translation in response to the peptide chain termination codons UGA and UAA.</text>
</comment>
<dbReference type="NCBIfam" id="TIGR00020">
    <property type="entry name" value="prfB"/>
    <property type="match status" value="1"/>
</dbReference>
<evidence type="ECO:0000256" key="3">
    <source>
        <dbReference type="ARBA" id="ARBA00022917"/>
    </source>
</evidence>
<comment type="subcellular location">
    <subcellularLocation>
        <location evidence="4">Cytoplasm</location>
    </subcellularLocation>
</comment>
<gene>
    <name evidence="4 8" type="primary">prfB</name>
    <name evidence="8" type="ORF">TGUWTKB_5550</name>
</gene>
<feature type="modified residue" description="N5-methylglutamine" evidence="4">
    <location>
        <position position="252"/>
    </location>
</feature>
<dbReference type="Pfam" id="PF00472">
    <property type="entry name" value="RF-1"/>
    <property type="match status" value="1"/>
</dbReference>
<evidence type="ECO:0000259" key="7">
    <source>
        <dbReference type="PROSITE" id="PS00745"/>
    </source>
</evidence>